<dbReference type="InterPro" id="IPR013187">
    <property type="entry name" value="F-box-assoc_dom_typ3"/>
</dbReference>
<feature type="domain" description="F-box" evidence="1">
    <location>
        <begin position="15"/>
        <end position="55"/>
    </location>
</feature>
<dbReference type="InterPro" id="IPR050796">
    <property type="entry name" value="SCF_F-box_component"/>
</dbReference>
<dbReference type="InterPro" id="IPR036047">
    <property type="entry name" value="F-box-like_dom_sf"/>
</dbReference>
<dbReference type="SMART" id="SM00256">
    <property type="entry name" value="FBOX"/>
    <property type="match status" value="1"/>
</dbReference>
<dbReference type="PANTHER" id="PTHR31672">
    <property type="entry name" value="BNACNNG10540D PROTEIN"/>
    <property type="match status" value="1"/>
</dbReference>
<dbReference type="EMBL" id="AGNK02004529">
    <property type="status" value="NOT_ANNOTATED_CDS"/>
    <property type="molecule type" value="Genomic_DNA"/>
</dbReference>
<sequence length="391" mass="43749">MSTATSDGGRGIHALCDDALMEILVLLPNKSVLCCRAVCRRWRRITNDGSFLAGLSARRPLKMIILSQSGAGAVSAVSLSVDDPTSPAESRRSHLFDRRQLYEDGRTRRNNRCFDVVCSLDGLLVLSQRPGLFVVCNPATRQWTNLPALRQEPRRLHAIACGFFSHGSSGEYRLLCHVEYRRKRYYYILAAGGALPRRLGRAPRPPSWEYDAPVARRGILHWLASHPEAATAAGKNKMLAFDTASETFQLMPRPPERAGDTARALLELDGELSVAVMQGLTSLAVWDLRHYDAEVWTLRCLVVVEVPLSRLSTCRLHSVGGGAILIANRYSCKFNAARLYDLKEKRMLGEISLSHEDPTFLMFRESLVSHAFFHSPPRSSEVAYIKFTDYM</sequence>
<dbReference type="eggNOG" id="ENOG502R6DV">
    <property type="taxonomic scope" value="Eukaryota"/>
</dbReference>
<dbReference type="Proteomes" id="UP000004995">
    <property type="component" value="Unassembled WGS sequence"/>
</dbReference>
<proteinExistence type="predicted"/>
<dbReference type="HOGENOM" id="CLU_032609_2_0_1"/>
<reference evidence="2" key="2">
    <citation type="submission" date="2018-08" db="UniProtKB">
        <authorList>
            <consortium name="EnsemblPlants"/>
        </authorList>
    </citation>
    <scope>IDENTIFICATION</scope>
    <source>
        <strain evidence="2">Yugu1</strain>
    </source>
</reference>
<protein>
    <recommendedName>
        <fullName evidence="1">F-box domain-containing protein</fullName>
    </recommendedName>
</protein>
<dbReference type="EnsemblPlants" id="KQK99250">
    <property type="protein sequence ID" value="KQK99250"/>
    <property type="gene ID" value="SETIT_011724mg"/>
</dbReference>
<dbReference type="Pfam" id="PF00646">
    <property type="entry name" value="F-box"/>
    <property type="match status" value="1"/>
</dbReference>
<evidence type="ECO:0000259" key="1">
    <source>
        <dbReference type="SMART" id="SM00256"/>
    </source>
</evidence>
<accession>K3YBY0</accession>
<name>K3YBY0_SETIT</name>
<dbReference type="OMA" id="ATRQWTN"/>
<dbReference type="InterPro" id="IPR017451">
    <property type="entry name" value="F-box-assoc_interact_dom"/>
</dbReference>
<evidence type="ECO:0000313" key="3">
    <source>
        <dbReference type="Proteomes" id="UP000004995"/>
    </source>
</evidence>
<dbReference type="PANTHER" id="PTHR31672:SF2">
    <property type="entry name" value="F-BOX DOMAIN-CONTAINING PROTEIN"/>
    <property type="match status" value="1"/>
</dbReference>
<dbReference type="AlphaFoldDB" id="K3YBY0"/>
<organism evidence="2 3">
    <name type="scientific">Setaria italica</name>
    <name type="common">Foxtail millet</name>
    <name type="synonym">Panicum italicum</name>
    <dbReference type="NCBI Taxonomy" id="4555"/>
    <lineage>
        <taxon>Eukaryota</taxon>
        <taxon>Viridiplantae</taxon>
        <taxon>Streptophyta</taxon>
        <taxon>Embryophyta</taxon>
        <taxon>Tracheophyta</taxon>
        <taxon>Spermatophyta</taxon>
        <taxon>Magnoliopsida</taxon>
        <taxon>Liliopsida</taxon>
        <taxon>Poales</taxon>
        <taxon>Poaceae</taxon>
        <taxon>PACMAD clade</taxon>
        <taxon>Panicoideae</taxon>
        <taxon>Panicodae</taxon>
        <taxon>Paniceae</taxon>
        <taxon>Cenchrinae</taxon>
        <taxon>Setaria</taxon>
    </lineage>
</organism>
<evidence type="ECO:0000313" key="2">
    <source>
        <dbReference type="EnsemblPlants" id="KQK99250"/>
    </source>
</evidence>
<dbReference type="SUPFAM" id="SSF81383">
    <property type="entry name" value="F-box domain"/>
    <property type="match status" value="1"/>
</dbReference>
<dbReference type="Gramene" id="KQK99250">
    <property type="protein sequence ID" value="KQK99250"/>
    <property type="gene ID" value="SETIT_011724mg"/>
</dbReference>
<reference evidence="3" key="1">
    <citation type="journal article" date="2012" name="Nat. Biotechnol.">
        <title>Reference genome sequence of the model plant Setaria.</title>
        <authorList>
            <person name="Bennetzen J.L."/>
            <person name="Schmutz J."/>
            <person name="Wang H."/>
            <person name="Percifield R."/>
            <person name="Hawkins J."/>
            <person name="Pontaroli A.C."/>
            <person name="Estep M."/>
            <person name="Feng L."/>
            <person name="Vaughn J.N."/>
            <person name="Grimwood J."/>
            <person name="Jenkins J."/>
            <person name="Barry K."/>
            <person name="Lindquist E."/>
            <person name="Hellsten U."/>
            <person name="Deshpande S."/>
            <person name="Wang X."/>
            <person name="Wu X."/>
            <person name="Mitros T."/>
            <person name="Triplett J."/>
            <person name="Yang X."/>
            <person name="Ye C.Y."/>
            <person name="Mauro-Herrera M."/>
            <person name="Wang L."/>
            <person name="Li P."/>
            <person name="Sharma M."/>
            <person name="Sharma R."/>
            <person name="Ronald P.C."/>
            <person name="Panaud O."/>
            <person name="Kellogg E.A."/>
            <person name="Brutnell T.P."/>
            <person name="Doust A.N."/>
            <person name="Tuskan G.A."/>
            <person name="Rokhsar D."/>
            <person name="Devos K.M."/>
        </authorList>
    </citation>
    <scope>NUCLEOTIDE SEQUENCE [LARGE SCALE GENOMIC DNA]</scope>
    <source>
        <strain evidence="3">cv. Yugu1</strain>
    </source>
</reference>
<dbReference type="Gene3D" id="1.20.1280.50">
    <property type="match status" value="1"/>
</dbReference>
<dbReference type="InterPro" id="IPR001810">
    <property type="entry name" value="F-box_dom"/>
</dbReference>
<dbReference type="NCBIfam" id="TIGR01640">
    <property type="entry name" value="F_box_assoc_1"/>
    <property type="match status" value="1"/>
</dbReference>
<keyword evidence="3" id="KW-1185">Reference proteome</keyword>
<dbReference type="InParanoid" id="K3YBY0"/>
<dbReference type="Pfam" id="PF08268">
    <property type="entry name" value="FBA_3"/>
    <property type="match status" value="1"/>
</dbReference>